<organism evidence="1 2">
    <name type="scientific">Phormidesmis priestleyi ULC007</name>
    <dbReference type="NCBI Taxonomy" id="1920490"/>
    <lineage>
        <taxon>Bacteria</taxon>
        <taxon>Bacillati</taxon>
        <taxon>Cyanobacteriota</taxon>
        <taxon>Cyanophyceae</taxon>
        <taxon>Leptolyngbyales</taxon>
        <taxon>Leptolyngbyaceae</taxon>
        <taxon>Phormidesmis</taxon>
    </lineage>
</organism>
<dbReference type="RefSeq" id="WP_073075356.1">
    <property type="nucleotide sequence ID" value="NZ_PVWG01000102.1"/>
</dbReference>
<dbReference type="STRING" id="1920490.GCA_001895925_03867"/>
<comment type="caution">
    <text evidence="1">The sequence shown here is derived from an EMBL/GenBank/DDBJ whole genome shotgun (WGS) entry which is preliminary data.</text>
</comment>
<dbReference type="Proteomes" id="UP000238634">
    <property type="component" value="Unassembled WGS sequence"/>
</dbReference>
<reference evidence="1 2" key="2">
    <citation type="submission" date="2018-03" db="EMBL/GenBank/DDBJ databases">
        <title>The ancient ancestry and fast evolution of plastids.</title>
        <authorList>
            <person name="Moore K.R."/>
            <person name="Magnabosco C."/>
            <person name="Momper L."/>
            <person name="Gold D.A."/>
            <person name="Bosak T."/>
            <person name="Fournier G.P."/>
        </authorList>
    </citation>
    <scope>NUCLEOTIDE SEQUENCE [LARGE SCALE GENOMIC DNA]</scope>
    <source>
        <strain evidence="1 2">ULC007</strain>
    </source>
</reference>
<evidence type="ECO:0000313" key="1">
    <source>
        <dbReference type="EMBL" id="PSB14148.1"/>
    </source>
</evidence>
<reference evidence="1 2" key="1">
    <citation type="submission" date="2018-02" db="EMBL/GenBank/DDBJ databases">
        <authorList>
            <person name="Cohen D.B."/>
            <person name="Kent A.D."/>
        </authorList>
    </citation>
    <scope>NUCLEOTIDE SEQUENCE [LARGE SCALE GENOMIC DNA]</scope>
    <source>
        <strain evidence="1 2">ULC007</strain>
    </source>
</reference>
<accession>A0A2T1D0W9</accession>
<gene>
    <name evidence="1" type="ORF">C7B65_26735</name>
</gene>
<evidence type="ECO:0000313" key="2">
    <source>
        <dbReference type="Proteomes" id="UP000238634"/>
    </source>
</evidence>
<dbReference type="EMBL" id="PVWG01000102">
    <property type="protein sequence ID" value="PSB14148.1"/>
    <property type="molecule type" value="Genomic_DNA"/>
</dbReference>
<dbReference type="AlphaFoldDB" id="A0A2T1D0W9"/>
<keyword evidence="2" id="KW-1185">Reference proteome</keyword>
<proteinExistence type="predicted"/>
<protein>
    <submittedName>
        <fullName evidence="1">Uncharacterized protein</fullName>
    </submittedName>
</protein>
<name>A0A2T1D0W9_9CYAN</name>
<sequence length="80" mass="9033">MLVKKELKSMRFKLGKIANTIFTADAGGLITISVTNITEQDQNRTRFLDYSVESKTIFESDSKVPKDKIKVIVNNTPDKI</sequence>